<protein>
    <submittedName>
        <fullName evidence="2">Unannotated protein</fullName>
    </submittedName>
</protein>
<proteinExistence type="predicted"/>
<gene>
    <name evidence="2" type="ORF">UFOPK3522_00239</name>
</gene>
<keyword evidence="1" id="KW-0472">Membrane</keyword>
<name>A0A6J5Z5L0_9ZZZZ</name>
<organism evidence="2">
    <name type="scientific">freshwater metagenome</name>
    <dbReference type="NCBI Taxonomy" id="449393"/>
    <lineage>
        <taxon>unclassified sequences</taxon>
        <taxon>metagenomes</taxon>
        <taxon>ecological metagenomes</taxon>
    </lineage>
</organism>
<feature type="transmembrane region" description="Helical" evidence="1">
    <location>
        <begin position="35"/>
        <end position="51"/>
    </location>
</feature>
<sequence length="52" mass="5785">MNSSKKGAALVGFVIMGLSPSFVDWQQSPDKRRKMIAFYLIGLSLVYYGLLS</sequence>
<keyword evidence="1" id="KW-1133">Transmembrane helix</keyword>
<feature type="transmembrane region" description="Helical" evidence="1">
    <location>
        <begin position="6"/>
        <end position="23"/>
    </location>
</feature>
<evidence type="ECO:0000256" key="1">
    <source>
        <dbReference type="SAM" id="Phobius"/>
    </source>
</evidence>
<dbReference type="EMBL" id="CAESAO010000011">
    <property type="protein sequence ID" value="CAB4336698.1"/>
    <property type="molecule type" value="Genomic_DNA"/>
</dbReference>
<evidence type="ECO:0000313" key="2">
    <source>
        <dbReference type="EMBL" id="CAB4336698.1"/>
    </source>
</evidence>
<dbReference type="AlphaFoldDB" id="A0A6J5Z5L0"/>
<keyword evidence="1" id="KW-0812">Transmembrane</keyword>
<accession>A0A6J5Z5L0</accession>
<reference evidence="2" key="1">
    <citation type="submission" date="2020-05" db="EMBL/GenBank/DDBJ databases">
        <authorList>
            <person name="Chiriac C."/>
            <person name="Salcher M."/>
            <person name="Ghai R."/>
            <person name="Kavagutti S V."/>
        </authorList>
    </citation>
    <scope>NUCLEOTIDE SEQUENCE</scope>
</reference>